<dbReference type="UniPathway" id="UPA00031">
    <property type="reaction ID" value="UER00014"/>
</dbReference>
<reference evidence="15 16" key="1">
    <citation type="journal article" date="2020" name="Microb. Ecol.">
        <title>Ecogenomics of the Marine Benthic Filamentous Cyanobacterium Adonisia.</title>
        <authorList>
            <person name="Walter J.M."/>
            <person name="Coutinho F.H."/>
            <person name="Leomil L."/>
            <person name="Hargreaves P.I."/>
            <person name="Campeao M.E."/>
            <person name="Vieira V.V."/>
            <person name="Silva B.S."/>
            <person name="Fistarol G.O."/>
            <person name="Salomon P.S."/>
            <person name="Sawabe T."/>
            <person name="Mino S."/>
            <person name="Hosokawa M."/>
            <person name="Miyashita H."/>
            <person name="Maruyama F."/>
            <person name="van Verk M.C."/>
            <person name="Dutilh B.E."/>
            <person name="Thompson C.C."/>
            <person name="Thompson F.L."/>
        </authorList>
    </citation>
    <scope>NUCLEOTIDE SEQUENCE [LARGE SCALE GENOMIC DNA]</scope>
    <source>
        <strain evidence="15 16">CCMR0081</strain>
    </source>
</reference>
<comment type="pathway">
    <text evidence="8">Amino-acid biosynthesis; L-histidine biosynthesis; L-histidine from 5-phospho-alpha-D-ribose 1-diphosphate: step 9/9.</text>
</comment>
<name>A0A6M0RVY2_9CYAN</name>
<dbReference type="EMBL" id="QXHD01000004">
    <property type="protein sequence ID" value="NEZ59973.1"/>
    <property type="molecule type" value="Genomic_DNA"/>
</dbReference>
<keyword evidence="6 8" id="KW-0560">Oxidoreductase</keyword>
<comment type="function">
    <text evidence="1 8">Catalyzes the sequential NAD-dependent oxidations of L-histidinol to L-histidinaldehyde and then to L-histidine.</text>
</comment>
<dbReference type="PIRSF" id="PIRSF000099">
    <property type="entry name" value="Histidinol_dh"/>
    <property type="match status" value="1"/>
</dbReference>
<evidence type="ECO:0000256" key="11">
    <source>
        <dbReference type="PIRSR" id="PIRSR000099-2"/>
    </source>
</evidence>
<feature type="binding site" evidence="8 13">
    <location>
        <position position="262"/>
    </location>
    <ligand>
        <name>Zn(2+)</name>
        <dbReference type="ChEBI" id="CHEBI:29105"/>
    </ligand>
</feature>
<dbReference type="InterPro" id="IPR022695">
    <property type="entry name" value="Histidinol_DH_monofunct"/>
</dbReference>
<gene>
    <name evidence="8 15" type="primary">hisD</name>
    <name evidence="15" type="ORF">DXZ20_30880</name>
</gene>
<dbReference type="GO" id="GO:0051287">
    <property type="term" value="F:NAD binding"/>
    <property type="evidence" value="ECO:0007669"/>
    <property type="project" value="InterPro"/>
</dbReference>
<feature type="binding site" evidence="8 12">
    <location>
        <position position="415"/>
    </location>
    <ligand>
        <name>substrate</name>
    </ligand>
</feature>
<evidence type="ECO:0000256" key="14">
    <source>
        <dbReference type="RuleBase" id="RU004175"/>
    </source>
</evidence>
<evidence type="ECO:0000256" key="1">
    <source>
        <dbReference type="ARBA" id="ARBA00003850"/>
    </source>
</evidence>
<dbReference type="CDD" id="cd06572">
    <property type="entry name" value="Histidinol_dh"/>
    <property type="match status" value="1"/>
</dbReference>
<feature type="binding site" evidence="8 12">
    <location>
        <position position="420"/>
    </location>
    <ligand>
        <name>substrate</name>
    </ligand>
</feature>
<evidence type="ECO:0000313" key="16">
    <source>
        <dbReference type="Proteomes" id="UP000481033"/>
    </source>
</evidence>
<dbReference type="HAMAP" id="MF_01024">
    <property type="entry name" value="HisD"/>
    <property type="match status" value="1"/>
</dbReference>
<dbReference type="FunFam" id="3.40.50.1980:FF:000001">
    <property type="entry name" value="Histidinol dehydrogenase"/>
    <property type="match status" value="1"/>
</dbReference>
<evidence type="ECO:0000256" key="12">
    <source>
        <dbReference type="PIRSR" id="PIRSR000099-3"/>
    </source>
</evidence>
<keyword evidence="4 8" id="KW-0479">Metal-binding</keyword>
<dbReference type="GO" id="GO:0005829">
    <property type="term" value="C:cytosol"/>
    <property type="evidence" value="ECO:0007669"/>
    <property type="project" value="TreeGrafter"/>
</dbReference>
<feature type="binding site" evidence="8 12">
    <location>
        <position position="237"/>
    </location>
    <ligand>
        <name>substrate</name>
    </ligand>
</feature>
<keyword evidence="8" id="KW-0028">Amino-acid biosynthesis</keyword>
<sequence>MLRTLYKISEAQAELQRICDRIHTDQVVEQEATVREILNAIRQSGDEALLHYTAKFDEQTLTPQTLRISGAEIDTAYQQVSGDLLQAIRLACKNVKAFHQQRLPKNWVTFEENGVVLGKRYTPVANAGIYVPGGRASYPSTVIMNAIPAQVAGVERLVMVTPTPKGHTNPAVLVAAQEAGVQEIYRVGGAQAIGALAYGTETIPKVDVISGPGNVYVTLAKKQVYGTVGIDSLAGPSEVLIIADHTANPVHVAADLLAQAEHDPMAAAILLTTDSKLADKVVVEVDRQLAGHPRQILTEKAIAHYGIAIVVESLEEAAQLSNQFAPEHLELEVEDPWALLEKITQAGAIFLGHDTPEAVGDYLAGPNHTLPTSGAARYASPLSTETFMKHSSLIQYSKSALLNVAGAIDALTNAEGLPSHGDSVRLRVEE</sequence>
<comment type="cofactor">
    <cofactor evidence="8 13">
        <name>Zn(2+)</name>
        <dbReference type="ChEBI" id="CHEBI:29105"/>
    </cofactor>
    <text evidence="8 13">Binds 1 zinc ion per subunit.</text>
</comment>
<dbReference type="NCBIfam" id="TIGR00069">
    <property type="entry name" value="hisD"/>
    <property type="match status" value="1"/>
</dbReference>
<feature type="binding site" evidence="8 13">
    <location>
        <position position="259"/>
    </location>
    <ligand>
        <name>Zn(2+)</name>
        <dbReference type="ChEBI" id="CHEBI:29105"/>
    </ligand>
</feature>
<feature type="binding site" evidence="8 13">
    <location>
        <position position="361"/>
    </location>
    <ligand>
        <name>Zn(2+)</name>
        <dbReference type="ChEBI" id="CHEBI:29105"/>
    </ligand>
</feature>
<dbReference type="GO" id="GO:0004399">
    <property type="term" value="F:histidinol dehydrogenase activity"/>
    <property type="evidence" value="ECO:0007669"/>
    <property type="project" value="UniProtKB-UniRule"/>
</dbReference>
<dbReference type="EC" id="1.1.1.23" evidence="3 8"/>
<accession>A0A6M0RVY2</accession>
<evidence type="ECO:0000256" key="10">
    <source>
        <dbReference type="PIRSR" id="PIRSR000099-1"/>
    </source>
</evidence>
<dbReference type="InterPro" id="IPR012131">
    <property type="entry name" value="Hstdl_DH"/>
</dbReference>
<dbReference type="PROSITE" id="PS00611">
    <property type="entry name" value="HISOL_DEHYDROGENASE"/>
    <property type="match status" value="1"/>
</dbReference>
<feature type="binding site" evidence="8 11">
    <location>
        <position position="130"/>
    </location>
    <ligand>
        <name>NAD(+)</name>
        <dbReference type="ChEBI" id="CHEBI:57540"/>
    </ligand>
</feature>
<evidence type="ECO:0000256" key="7">
    <source>
        <dbReference type="ARBA" id="ARBA00049489"/>
    </source>
</evidence>
<feature type="binding site" evidence="8 11">
    <location>
        <position position="191"/>
    </location>
    <ligand>
        <name>NAD(+)</name>
        <dbReference type="ChEBI" id="CHEBI:57540"/>
    </ligand>
</feature>
<feature type="binding site" evidence="8 13">
    <location>
        <position position="420"/>
    </location>
    <ligand>
        <name>Zn(2+)</name>
        <dbReference type="ChEBI" id="CHEBI:29105"/>
    </ligand>
</feature>
<dbReference type="FunFam" id="3.40.50.1980:FF:000026">
    <property type="entry name" value="Histidinol dehydrogenase"/>
    <property type="match status" value="1"/>
</dbReference>
<dbReference type="InterPro" id="IPR001692">
    <property type="entry name" value="Histidinol_DH_CS"/>
</dbReference>
<keyword evidence="16" id="KW-1185">Reference proteome</keyword>
<evidence type="ECO:0000256" key="8">
    <source>
        <dbReference type="HAMAP-Rule" id="MF_01024"/>
    </source>
</evidence>
<protein>
    <recommendedName>
        <fullName evidence="3 8">Histidinol dehydrogenase</fullName>
        <shortName evidence="8">HDH</shortName>
        <ecNumber evidence="3 8">1.1.1.23</ecNumber>
    </recommendedName>
</protein>
<feature type="active site" description="Proton acceptor" evidence="8 10">
    <location>
        <position position="328"/>
    </location>
</feature>
<dbReference type="Proteomes" id="UP000481033">
    <property type="component" value="Unassembled WGS sequence"/>
</dbReference>
<dbReference type="Gene3D" id="3.40.50.1980">
    <property type="entry name" value="Nitrogenase molybdenum iron protein domain"/>
    <property type="match status" value="2"/>
</dbReference>
<dbReference type="AlphaFoldDB" id="A0A6M0RVY2"/>
<proteinExistence type="inferred from homology"/>
<dbReference type="Pfam" id="PF00815">
    <property type="entry name" value="Histidinol_dh"/>
    <property type="match status" value="1"/>
</dbReference>
<evidence type="ECO:0000256" key="3">
    <source>
        <dbReference type="ARBA" id="ARBA00012965"/>
    </source>
</evidence>
<evidence type="ECO:0000256" key="5">
    <source>
        <dbReference type="ARBA" id="ARBA00022833"/>
    </source>
</evidence>
<dbReference type="PANTHER" id="PTHR21256">
    <property type="entry name" value="HISTIDINOL DEHYDROGENASE HDH"/>
    <property type="match status" value="1"/>
</dbReference>
<comment type="similarity">
    <text evidence="2 8 9 14">Belongs to the histidinol dehydrogenase family.</text>
</comment>
<dbReference type="InterPro" id="IPR016161">
    <property type="entry name" value="Ald_DH/histidinol_DH"/>
</dbReference>
<evidence type="ECO:0000256" key="13">
    <source>
        <dbReference type="PIRSR" id="PIRSR000099-4"/>
    </source>
</evidence>
<keyword evidence="8" id="KW-0368">Histidine biosynthesis</keyword>
<evidence type="ECO:0000256" key="9">
    <source>
        <dbReference type="PIRNR" id="PIRNR000099"/>
    </source>
</evidence>
<evidence type="ECO:0000256" key="6">
    <source>
        <dbReference type="ARBA" id="ARBA00023002"/>
    </source>
</evidence>
<dbReference type="Gene3D" id="1.20.5.1300">
    <property type="match status" value="1"/>
</dbReference>
<feature type="binding site" evidence="8 12">
    <location>
        <position position="259"/>
    </location>
    <ligand>
        <name>substrate</name>
    </ligand>
</feature>
<organism evidence="15 16">
    <name type="scientific">Adonisia turfae CCMR0081</name>
    <dbReference type="NCBI Taxonomy" id="2292702"/>
    <lineage>
        <taxon>Bacteria</taxon>
        <taxon>Bacillati</taxon>
        <taxon>Cyanobacteriota</taxon>
        <taxon>Adonisia</taxon>
        <taxon>Adonisia turfae</taxon>
    </lineage>
</organism>
<dbReference type="PRINTS" id="PR00083">
    <property type="entry name" value="HOLDHDRGNASE"/>
</dbReference>
<keyword evidence="5 8" id="KW-0862">Zinc</keyword>
<comment type="caution">
    <text evidence="15">The sequence shown here is derived from an EMBL/GenBank/DDBJ whole genome shotgun (WGS) entry which is preliminary data.</text>
</comment>
<evidence type="ECO:0000313" key="15">
    <source>
        <dbReference type="EMBL" id="NEZ59973.1"/>
    </source>
</evidence>
<evidence type="ECO:0000256" key="2">
    <source>
        <dbReference type="ARBA" id="ARBA00010178"/>
    </source>
</evidence>
<feature type="binding site" evidence="8 12">
    <location>
        <position position="361"/>
    </location>
    <ligand>
        <name>substrate</name>
    </ligand>
</feature>
<keyword evidence="8 11" id="KW-0520">NAD</keyword>
<dbReference type="PANTHER" id="PTHR21256:SF2">
    <property type="entry name" value="HISTIDINE BIOSYNTHESIS TRIFUNCTIONAL PROTEIN"/>
    <property type="match status" value="1"/>
</dbReference>
<comment type="catalytic activity">
    <reaction evidence="7 8">
        <text>L-histidinol + 2 NAD(+) + H2O = L-histidine + 2 NADH + 3 H(+)</text>
        <dbReference type="Rhea" id="RHEA:20641"/>
        <dbReference type="ChEBI" id="CHEBI:15377"/>
        <dbReference type="ChEBI" id="CHEBI:15378"/>
        <dbReference type="ChEBI" id="CHEBI:57540"/>
        <dbReference type="ChEBI" id="CHEBI:57595"/>
        <dbReference type="ChEBI" id="CHEBI:57699"/>
        <dbReference type="ChEBI" id="CHEBI:57945"/>
        <dbReference type="EC" id="1.1.1.23"/>
    </reaction>
</comment>
<feature type="binding site" evidence="8 12">
    <location>
        <position position="262"/>
    </location>
    <ligand>
        <name>substrate</name>
    </ligand>
</feature>
<evidence type="ECO:0000256" key="4">
    <source>
        <dbReference type="ARBA" id="ARBA00022723"/>
    </source>
</evidence>
<dbReference type="RefSeq" id="WP_163666561.1">
    <property type="nucleotide sequence ID" value="NZ_QXHD01000004.1"/>
</dbReference>
<feature type="binding site" evidence="8 11">
    <location>
        <position position="214"/>
    </location>
    <ligand>
        <name>NAD(+)</name>
        <dbReference type="ChEBI" id="CHEBI:57540"/>
    </ligand>
</feature>
<feature type="active site" description="Proton acceptor" evidence="8 10">
    <location>
        <position position="327"/>
    </location>
</feature>
<dbReference type="GO" id="GO:0008270">
    <property type="term" value="F:zinc ion binding"/>
    <property type="evidence" value="ECO:0007669"/>
    <property type="project" value="UniProtKB-UniRule"/>
</dbReference>
<dbReference type="GO" id="GO:0000105">
    <property type="term" value="P:L-histidine biosynthetic process"/>
    <property type="evidence" value="ECO:0007669"/>
    <property type="project" value="UniProtKB-UniRule"/>
</dbReference>
<dbReference type="SUPFAM" id="SSF53720">
    <property type="entry name" value="ALDH-like"/>
    <property type="match status" value="1"/>
</dbReference>
<feature type="binding site" evidence="8 12">
    <location>
        <position position="328"/>
    </location>
    <ligand>
        <name>substrate</name>
    </ligand>
</feature>